<dbReference type="Pfam" id="PF13848">
    <property type="entry name" value="Thioredoxin_6"/>
    <property type="match status" value="1"/>
</dbReference>
<dbReference type="Proteomes" id="UP000265515">
    <property type="component" value="Unassembled WGS sequence"/>
</dbReference>
<keyword evidence="5 12" id="KW-0732">Signal</keyword>
<feature type="domain" description="Thioredoxin" evidence="13">
    <location>
        <begin position="504"/>
        <end position="630"/>
    </location>
</feature>
<feature type="region of interest" description="Disordered" evidence="11">
    <location>
        <begin position="636"/>
        <end position="715"/>
    </location>
</feature>
<evidence type="ECO:0000256" key="10">
    <source>
        <dbReference type="ARBA" id="ARBA00023284"/>
    </source>
</evidence>
<evidence type="ECO:0000256" key="9">
    <source>
        <dbReference type="ARBA" id="ARBA00023235"/>
    </source>
</evidence>
<dbReference type="EC" id="5.3.4.1" evidence="4"/>
<evidence type="ECO:0000256" key="2">
    <source>
        <dbReference type="ARBA" id="ARBA00004319"/>
    </source>
</evidence>
<reference evidence="14 15" key="1">
    <citation type="journal article" date="2018" name="Cell">
        <title>The Chara Genome: Secondary Complexity and Implications for Plant Terrestrialization.</title>
        <authorList>
            <person name="Nishiyama T."/>
            <person name="Sakayama H."/>
            <person name="Vries J.D."/>
            <person name="Buschmann H."/>
            <person name="Saint-Marcoux D."/>
            <person name="Ullrich K.K."/>
            <person name="Haas F.B."/>
            <person name="Vanderstraeten L."/>
            <person name="Becker D."/>
            <person name="Lang D."/>
            <person name="Vosolsobe S."/>
            <person name="Rombauts S."/>
            <person name="Wilhelmsson P.K.I."/>
            <person name="Janitza P."/>
            <person name="Kern R."/>
            <person name="Heyl A."/>
            <person name="Rumpler F."/>
            <person name="Villalobos L.I.A.C."/>
            <person name="Clay J.M."/>
            <person name="Skokan R."/>
            <person name="Toyoda A."/>
            <person name="Suzuki Y."/>
            <person name="Kagoshima H."/>
            <person name="Schijlen E."/>
            <person name="Tajeshwar N."/>
            <person name="Catarino B."/>
            <person name="Hetherington A.J."/>
            <person name="Saltykova A."/>
            <person name="Bonnot C."/>
            <person name="Breuninger H."/>
            <person name="Symeonidi A."/>
            <person name="Radhakrishnan G.V."/>
            <person name="Van Nieuwerburgh F."/>
            <person name="Deforce D."/>
            <person name="Chang C."/>
            <person name="Karol K.G."/>
            <person name="Hedrich R."/>
            <person name="Ulvskov P."/>
            <person name="Glockner G."/>
            <person name="Delwiche C.F."/>
            <person name="Petrasek J."/>
            <person name="Van de Peer Y."/>
            <person name="Friml J."/>
            <person name="Beilby M."/>
            <person name="Dolan L."/>
            <person name="Kohara Y."/>
            <person name="Sugano S."/>
            <person name="Fujiyama A."/>
            <person name="Delaux P.-M."/>
            <person name="Quint M."/>
            <person name="TheiBen G."/>
            <person name="Hagemann M."/>
            <person name="Harholt J."/>
            <person name="Dunand C."/>
            <person name="Zachgo S."/>
            <person name="Langdale J."/>
            <person name="Maumus F."/>
            <person name="Straeten D.V.D."/>
            <person name="Gould S.B."/>
            <person name="Rensing S.A."/>
        </authorList>
    </citation>
    <scope>NUCLEOTIDE SEQUENCE [LARGE SCALE GENOMIC DNA]</scope>
    <source>
        <strain evidence="14 15">S276</strain>
    </source>
</reference>
<feature type="signal peptide" evidence="12">
    <location>
        <begin position="1"/>
        <end position="26"/>
    </location>
</feature>
<evidence type="ECO:0000256" key="6">
    <source>
        <dbReference type="ARBA" id="ARBA00022737"/>
    </source>
</evidence>
<evidence type="ECO:0000313" key="14">
    <source>
        <dbReference type="EMBL" id="GBG82288.1"/>
    </source>
</evidence>
<keyword evidence="10" id="KW-0676">Redox-active center</keyword>
<dbReference type="CDD" id="cd02981">
    <property type="entry name" value="PDI_b_family"/>
    <property type="match status" value="1"/>
</dbReference>
<dbReference type="PROSITE" id="PS51352">
    <property type="entry name" value="THIOREDOXIN_2"/>
    <property type="match status" value="2"/>
</dbReference>
<evidence type="ECO:0000313" key="15">
    <source>
        <dbReference type="Proteomes" id="UP000265515"/>
    </source>
</evidence>
<accession>A0A388LIZ8</accession>
<dbReference type="InterPro" id="IPR036249">
    <property type="entry name" value="Thioredoxin-like_sf"/>
</dbReference>
<feature type="compositionally biased region" description="Acidic residues" evidence="11">
    <location>
        <begin position="653"/>
        <end position="663"/>
    </location>
</feature>
<keyword evidence="7" id="KW-0256">Endoplasmic reticulum</keyword>
<dbReference type="GO" id="GO:0034976">
    <property type="term" value="P:response to endoplasmic reticulum stress"/>
    <property type="evidence" value="ECO:0007669"/>
    <property type="project" value="TreeGrafter"/>
</dbReference>
<evidence type="ECO:0000256" key="7">
    <source>
        <dbReference type="ARBA" id="ARBA00022824"/>
    </source>
</evidence>
<comment type="catalytic activity">
    <reaction evidence="1">
        <text>Catalyzes the rearrangement of -S-S- bonds in proteins.</text>
        <dbReference type="EC" id="5.3.4.1"/>
    </reaction>
</comment>
<evidence type="ECO:0000256" key="12">
    <source>
        <dbReference type="SAM" id="SignalP"/>
    </source>
</evidence>
<evidence type="ECO:0000256" key="1">
    <source>
        <dbReference type="ARBA" id="ARBA00001182"/>
    </source>
</evidence>
<evidence type="ECO:0000256" key="11">
    <source>
        <dbReference type="SAM" id="MobiDB-lite"/>
    </source>
</evidence>
<dbReference type="EMBL" id="BFEA01000402">
    <property type="protein sequence ID" value="GBG82288.1"/>
    <property type="molecule type" value="Genomic_DNA"/>
</dbReference>
<feature type="chain" id="PRO_5017193803" description="protein disulfide-isomerase" evidence="12">
    <location>
        <begin position="27"/>
        <end position="715"/>
    </location>
</feature>
<dbReference type="GO" id="GO:0006457">
    <property type="term" value="P:protein folding"/>
    <property type="evidence" value="ECO:0007669"/>
    <property type="project" value="TreeGrafter"/>
</dbReference>
<sequence>MKARWSLDRLLPLVFGLVAISIICQPLVPIGTAAQPEDVEAVSSPSPLAEEAGGNSETFLSRSETDEQRVPPQQENREVDKPVDKKTREIVNHDDQFDGQRSVPRGQEEKDLARESGGFEDSSGLDEFPPGAGGDNVDDDAASTTEGGGYGDEKSDDEGDSDGDEGAESPDPHANHHRNFSESDVVHLTPADWQAARMQNKYILLLFYTDNGRASTAFRPYFAKAATALKEDGNAAVLAKMDFHDGGDIAAEFGVDQDPALVWFDHGTAREYTGSVTSEDIVQWVKKKSEAMLTTISTKEELTEFLGKYPAAVVGYFTEFKGDAWNVFCEFAKEDDTLTFGQTNNAEVAAAVNIISEAPAVVVIKHEDEKWVLFDGKFEYDDLYNFFLGNKMPLVSTYSAEIADKLFLSPIQRQVVLFAPREKTGVYMPIFKEACKFLKGDVLCVYVDNDDEEAAHVLVYFETPKDEVKVFGYVGGGAGAKHSFDEDMTVEKLTAFAKNISDMRPPSSHYTSQPVPEDNNGDVTEVVGQTFEEIVLDETKDVFLKAYAPWCQHCKDLVPTFNKLGAAFRDVPSVVIAKIDATANEHPRLQTLGYPTLLFFKADQKSKTPVVFQGERSLENLIAFVRREASIPFTLPTDSDAEWEEHRGLESVAESDEADESTTEAESHEYTSRSVEMPPSKASSSSRADPNEGSCASRDNDDGVCRAPSDAEQQS</sequence>
<feature type="compositionally biased region" description="Basic and acidic residues" evidence="11">
    <location>
        <begin position="63"/>
        <end position="98"/>
    </location>
</feature>
<dbReference type="SUPFAM" id="SSF52833">
    <property type="entry name" value="Thioredoxin-like"/>
    <property type="match status" value="4"/>
</dbReference>
<keyword evidence="6" id="KW-0677">Repeat</keyword>
<evidence type="ECO:0000259" key="13">
    <source>
        <dbReference type="PROSITE" id="PS51352"/>
    </source>
</evidence>
<dbReference type="PANTHER" id="PTHR18929">
    <property type="entry name" value="PROTEIN DISULFIDE ISOMERASE"/>
    <property type="match status" value="1"/>
</dbReference>
<dbReference type="CDD" id="cd02995">
    <property type="entry name" value="PDI_a_PDI_a'_C"/>
    <property type="match status" value="1"/>
</dbReference>
<organism evidence="14 15">
    <name type="scientific">Chara braunii</name>
    <name type="common">Braun's stonewort</name>
    <dbReference type="NCBI Taxonomy" id="69332"/>
    <lineage>
        <taxon>Eukaryota</taxon>
        <taxon>Viridiplantae</taxon>
        <taxon>Streptophyta</taxon>
        <taxon>Charophyceae</taxon>
        <taxon>Charales</taxon>
        <taxon>Characeae</taxon>
        <taxon>Chara</taxon>
    </lineage>
</organism>
<keyword evidence="8" id="KW-1015">Disulfide bond</keyword>
<dbReference type="Gramene" id="GBG82288">
    <property type="protein sequence ID" value="GBG82288"/>
    <property type="gene ID" value="CBR_g34572"/>
</dbReference>
<dbReference type="OrthoDB" id="427280at2759"/>
<feature type="region of interest" description="Disordered" evidence="11">
    <location>
        <begin position="37"/>
        <end position="183"/>
    </location>
</feature>
<dbReference type="FunFam" id="3.40.30.10:FF:000042">
    <property type="entry name" value="protein disulfide-isomerase A2"/>
    <property type="match status" value="1"/>
</dbReference>
<feature type="compositionally biased region" description="Acidic residues" evidence="11">
    <location>
        <begin position="154"/>
        <end position="168"/>
    </location>
</feature>
<feature type="compositionally biased region" description="Basic and acidic residues" evidence="11">
    <location>
        <begin position="170"/>
        <end position="183"/>
    </location>
</feature>
<dbReference type="PANTHER" id="PTHR18929:SF189">
    <property type="entry name" value="PROTEIN DISULFIDE ISOMERASE-LIKE 1-5-RELATED"/>
    <property type="match status" value="1"/>
</dbReference>
<comment type="subcellular location">
    <subcellularLocation>
        <location evidence="2">Endoplasmic reticulum lumen</location>
    </subcellularLocation>
</comment>
<dbReference type="Gene3D" id="3.40.30.10">
    <property type="entry name" value="Glutaredoxin"/>
    <property type="match status" value="4"/>
</dbReference>
<dbReference type="AlphaFoldDB" id="A0A388LIZ8"/>
<keyword evidence="15" id="KW-1185">Reference proteome</keyword>
<keyword evidence="9" id="KW-0413">Isomerase</keyword>
<dbReference type="STRING" id="69332.A0A388LIZ8"/>
<dbReference type="InterPro" id="IPR013766">
    <property type="entry name" value="Thioredoxin_domain"/>
</dbReference>
<comment type="similarity">
    <text evidence="3">Belongs to the protein disulfide isomerase family.</text>
</comment>
<evidence type="ECO:0000256" key="4">
    <source>
        <dbReference type="ARBA" id="ARBA00012723"/>
    </source>
</evidence>
<comment type="caution">
    <text evidence="14">The sequence shown here is derived from an EMBL/GenBank/DDBJ whole genome shotgun (WGS) entry which is preliminary data.</text>
</comment>
<gene>
    <name evidence="14" type="ORF">CBR_g34572</name>
</gene>
<proteinExistence type="inferred from homology"/>
<evidence type="ECO:0000256" key="3">
    <source>
        <dbReference type="ARBA" id="ARBA00006347"/>
    </source>
</evidence>
<protein>
    <recommendedName>
        <fullName evidence="4">protein disulfide-isomerase</fullName>
        <ecNumber evidence="4">5.3.4.1</ecNumber>
    </recommendedName>
</protein>
<dbReference type="CDD" id="cd02961">
    <property type="entry name" value="PDI_a_family"/>
    <property type="match status" value="1"/>
</dbReference>
<dbReference type="GO" id="GO:0003756">
    <property type="term" value="F:protein disulfide isomerase activity"/>
    <property type="evidence" value="ECO:0007669"/>
    <property type="project" value="UniProtKB-EC"/>
</dbReference>
<dbReference type="Pfam" id="PF00085">
    <property type="entry name" value="Thioredoxin"/>
    <property type="match status" value="2"/>
</dbReference>
<dbReference type="GO" id="GO:0005788">
    <property type="term" value="C:endoplasmic reticulum lumen"/>
    <property type="evidence" value="ECO:0007669"/>
    <property type="project" value="UniProtKB-SubCell"/>
</dbReference>
<evidence type="ECO:0000256" key="8">
    <source>
        <dbReference type="ARBA" id="ARBA00023157"/>
    </source>
</evidence>
<feature type="domain" description="Thioredoxin" evidence="13">
    <location>
        <begin position="163"/>
        <end position="290"/>
    </location>
</feature>
<evidence type="ECO:0000256" key="5">
    <source>
        <dbReference type="ARBA" id="ARBA00022729"/>
    </source>
</evidence>
<name>A0A388LIZ8_CHABU</name>